<reference evidence="3 4" key="1">
    <citation type="submission" date="2019-06" db="EMBL/GenBank/DDBJ databases">
        <title>Genomic Encyclopedia of Archaeal and Bacterial Type Strains, Phase II (KMG-II): from individual species to whole genera.</title>
        <authorList>
            <person name="Goeker M."/>
        </authorList>
    </citation>
    <scope>NUCLEOTIDE SEQUENCE [LARGE SCALE GENOMIC DNA]</scope>
    <source>
        <strain evidence="3 4">DSM 18423</strain>
    </source>
</reference>
<protein>
    <submittedName>
        <fullName evidence="3">TetR family transcriptional regulator</fullName>
    </submittedName>
</protein>
<accession>A0A543K4B0</accession>
<evidence type="ECO:0000256" key="1">
    <source>
        <dbReference type="ARBA" id="ARBA00023125"/>
    </source>
</evidence>
<name>A0A543K4B0_9RHOB</name>
<keyword evidence="4" id="KW-1185">Reference proteome</keyword>
<dbReference type="SUPFAM" id="SSF46689">
    <property type="entry name" value="Homeodomain-like"/>
    <property type="match status" value="1"/>
</dbReference>
<dbReference type="Proteomes" id="UP000320582">
    <property type="component" value="Unassembled WGS sequence"/>
</dbReference>
<dbReference type="Pfam" id="PF00440">
    <property type="entry name" value="TetR_N"/>
    <property type="match status" value="1"/>
</dbReference>
<dbReference type="Gene3D" id="1.10.357.10">
    <property type="entry name" value="Tetracycline Repressor, domain 2"/>
    <property type="match status" value="1"/>
</dbReference>
<dbReference type="InterPro" id="IPR001647">
    <property type="entry name" value="HTH_TetR"/>
</dbReference>
<feature type="domain" description="HTH tetR-type" evidence="2">
    <location>
        <begin position="17"/>
        <end position="51"/>
    </location>
</feature>
<gene>
    <name evidence="3" type="ORF">BD293_4234</name>
</gene>
<evidence type="ECO:0000259" key="2">
    <source>
        <dbReference type="Pfam" id="PF00440"/>
    </source>
</evidence>
<comment type="caution">
    <text evidence="3">The sequence shown here is derived from an EMBL/GenBank/DDBJ whole genome shotgun (WGS) entry which is preliminary data.</text>
</comment>
<dbReference type="RefSeq" id="WP_170207263.1">
    <property type="nucleotide sequence ID" value="NZ_VFPT01000004.1"/>
</dbReference>
<dbReference type="InterPro" id="IPR009057">
    <property type="entry name" value="Homeodomain-like_sf"/>
</dbReference>
<sequence>MTPHPRPRLSAEDWLMAGFRALADRGPSALRAEALARDLGTTKGSFYWHFKDLPDYLAKLIALWETRAFGDILASLDPDLPPRGRLEQLCFLAAGCRDPSYGGIALEPALRAWALSAPDVAEALKRMDARRIEALTDLCAGSGITDPAAPRALYALAVGIEALADDAGTEAMRLLLRGL</sequence>
<evidence type="ECO:0000313" key="3">
    <source>
        <dbReference type="EMBL" id="TQM89919.1"/>
    </source>
</evidence>
<keyword evidence="1" id="KW-0238">DNA-binding</keyword>
<organism evidence="3 4">
    <name type="scientific">Roseinatronobacter monicus</name>
    <dbReference type="NCBI Taxonomy" id="393481"/>
    <lineage>
        <taxon>Bacteria</taxon>
        <taxon>Pseudomonadati</taxon>
        <taxon>Pseudomonadota</taxon>
        <taxon>Alphaproteobacteria</taxon>
        <taxon>Rhodobacterales</taxon>
        <taxon>Paracoccaceae</taxon>
        <taxon>Roseinatronobacter</taxon>
    </lineage>
</organism>
<proteinExistence type="predicted"/>
<dbReference type="GO" id="GO:0003677">
    <property type="term" value="F:DNA binding"/>
    <property type="evidence" value="ECO:0007669"/>
    <property type="project" value="UniProtKB-KW"/>
</dbReference>
<dbReference type="EMBL" id="VFPT01000004">
    <property type="protein sequence ID" value="TQM89919.1"/>
    <property type="molecule type" value="Genomic_DNA"/>
</dbReference>
<dbReference type="AlphaFoldDB" id="A0A543K4B0"/>
<evidence type="ECO:0000313" key="4">
    <source>
        <dbReference type="Proteomes" id="UP000320582"/>
    </source>
</evidence>